<dbReference type="OrthoDB" id="9801207at2"/>
<feature type="region of interest" description="Disordered" evidence="9">
    <location>
        <begin position="1"/>
        <end position="22"/>
    </location>
</feature>
<evidence type="ECO:0000256" key="4">
    <source>
        <dbReference type="ARBA" id="ARBA00011857"/>
    </source>
</evidence>
<evidence type="ECO:0000256" key="7">
    <source>
        <dbReference type="ARBA" id="ARBA00023134"/>
    </source>
</evidence>
<dbReference type="NCBIfam" id="NF006826">
    <property type="entry name" value="PRK09347.1-3"/>
    <property type="match status" value="1"/>
</dbReference>
<dbReference type="GO" id="GO:0006729">
    <property type="term" value="P:tetrahydrobiopterin biosynthetic process"/>
    <property type="evidence" value="ECO:0007669"/>
    <property type="project" value="TreeGrafter"/>
</dbReference>
<dbReference type="AlphaFoldDB" id="A0A0C2YCJ5"/>
<keyword evidence="6 8" id="KW-0378">Hydrolase</keyword>
<evidence type="ECO:0000256" key="6">
    <source>
        <dbReference type="ARBA" id="ARBA00022801"/>
    </source>
</evidence>
<dbReference type="PANTHER" id="PTHR11109:SF7">
    <property type="entry name" value="GTP CYCLOHYDROLASE 1"/>
    <property type="match status" value="1"/>
</dbReference>
<reference evidence="11 12" key="1">
    <citation type="submission" date="2015-01" db="EMBL/GenBank/DDBJ databases">
        <title>Genome Sequence of Magnetospirillum magnetotacticum Strain MS-1.</title>
        <authorList>
            <person name="Marinov G.K."/>
            <person name="Smalley M.D."/>
            <person name="DeSalvo G."/>
        </authorList>
    </citation>
    <scope>NUCLEOTIDE SEQUENCE [LARGE SCALE GENOMIC DNA]</scope>
    <source>
        <strain evidence="11 12">MS-1</strain>
    </source>
</reference>
<dbReference type="GO" id="GO:0005525">
    <property type="term" value="F:GTP binding"/>
    <property type="evidence" value="ECO:0007669"/>
    <property type="project" value="UniProtKB-KW"/>
</dbReference>
<dbReference type="Gene3D" id="1.10.286.10">
    <property type="match status" value="1"/>
</dbReference>
<dbReference type="GO" id="GO:0003934">
    <property type="term" value="F:GTP cyclohydrolase I activity"/>
    <property type="evidence" value="ECO:0007669"/>
    <property type="project" value="UniProtKB-UniRule"/>
</dbReference>
<dbReference type="FunFam" id="1.10.286.10:FF:000001">
    <property type="entry name" value="GTP cyclohydrolase 1"/>
    <property type="match status" value="1"/>
</dbReference>
<keyword evidence="8" id="KW-0479">Metal-binding</keyword>
<dbReference type="InterPro" id="IPR020602">
    <property type="entry name" value="GTP_CycHdrlase_I_dom"/>
</dbReference>
<proteinExistence type="inferred from homology"/>
<dbReference type="Gene3D" id="3.30.1130.10">
    <property type="match status" value="1"/>
</dbReference>
<dbReference type="NCBIfam" id="TIGR00063">
    <property type="entry name" value="folE"/>
    <property type="match status" value="1"/>
</dbReference>
<dbReference type="FunFam" id="3.30.1130.10:FF:000001">
    <property type="entry name" value="GTP cyclohydrolase 1"/>
    <property type="match status" value="1"/>
</dbReference>
<dbReference type="EC" id="3.5.4.16" evidence="8"/>
<dbReference type="PANTHER" id="PTHR11109">
    <property type="entry name" value="GTP CYCLOHYDROLASE I"/>
    <property type="match status" value="1"/>
</dbReference>
<keyword evidence="12" id="KW-1185">Reference proteome</keyword>
<dbReference type="EMBL" id="JXSL01000030">
    <property type="protein sequence ID" value="KIL97459.1"/>
    <property type="molecule type" value="Genomic_DNA"/>
</dbReference>
<feature type="binding site" evidence="8">
    <location>
        <position position="116"/>
    </location>
    <ligand>
        <name>Zn(2+)</name>
        <dbReference type="ChEBI" id="CHEBI:29105"/>
    </ligand>
</feature>
<dbReference type="GO" id="GO:0046654">
    <property type="term" value="P:tetrahydrofolate biosynthetic process"/>
    <property type="evidence" value="ECO:0007669"/>
    <property type="project" value="UniProtKB-UniRule"/>
</dbReference>
<protein>
    <recommendedName>
        <fullName evidence="8">GTP cyclohydrolase 1</fullName>
        <ecNumber evidence="8">3.5.4.16</ecNumber>
    </recommendedName>
    <alternativeName>
        <fullName evidence="8">GTP cyclohydrolase I</fullName>
        <shortName evidence="8">GTP-CH-I</shortName>
    </alternativeName>
</protein>
<dbReference type="UniPathway" id="UPA00848">
    <property type="reaction ID" value="UER00151"/>
</dbReference>
<evidence type="ECO:0000256" key="8">
    <source>
        <dbReference type="HAMAP-Rule" id="MF_00223"/>
    </source>
</evidence>
<evidence type="ECO:0000256" key="1">
    <source>
        <dbReference type="ARBA" id="ARBA00001052"/>
    </source>
</evidence>
<accession>A0A0C2YCJ5</accession>
<evidence type="ECO:0000256" key="9">
    <source>
        <dbReference type="SAM" id="MobiDB-lite"/>
    </source>
</evidence>
<evidence type="ECO:0000313" key="11">
    <source>
        <dbReference type="EMBL" id="KIL97459.1"/>
    </source>
</evidence>
<dbReference type="SUPFAM" id="SSF55620">
    <property type="entry name" value="Tetrahydrobiopterin biosynthesis enzymes-like"/>
    <property type="match status" value="1"/>
</dbReference>
<dbReference type="PROSITE" id="PS00859">
    <property type="entry name" value="GTP_CYCLOHYDROL_1_1"/>
    <property type="match status" value="1"/>
</dbReference>
<evidence type="ECO:0000259" key="10">
    <source>
        <dbReference type="Pfam" id="PF01227"/>
    </source>
</evidence>
<dbReference type="STRING" id="272627.CCC_00520"/>
<comment type="subunit">
    <text evidence="8">Homopolymer.</text>
</comment>
<dbReference type="GO" id="GO:0008270">
    <property type="term" value="F:zinc ion binding"/>
    <property type="evidence" value="ECO:0007669"/>
    <property type="project" value="UniProtKB-UniRule"/>
</dbReference>
<dbReference type="InterPro" id="IPR018234">
    <property type="entry name" value="GTP_CycHdrlase_I_CS"/>
</dbReference>
<evidence type="ECO:0000256" key="2">
    <source>
        <dbReference type="ARBA" id="ARBA00005080"/>
    </source>
</evidence>
<evidence type="ECO:0000256" key="5">
    <source>
        <dbReference type="ARBA" id="ARBA00022563"/>
    </source>
</evidence>
<feature type="domain" description="GTP cyclohydrolase I" evidence="10">
    <location>
        <begin position="43"/>
        <end position="220"/>
    </location>
</feature>
<evidence type="ECO:0000313" key="12">
    <source>
        <dbReference type="Proteomes" id="UP000031971"/>
    </source>
</evidence>
<feature type="binding site" evidence="8">
    <location>
        <position position="113"/>
    </location>
    <ligand>
        <name>Zn(2+)</name>
        <dbReference type="ChEBI" id="CHEBI:29105"/>
    </ligand>
</feature>
<keyword evidence="7 8" id="KW-0342">GTP-binding</keyword>
<dbReference type="InterPro" id="IPR043134">
    <property type="entry name" value="GTP-CH-I_N"/>
</dbReference>
<evidence type="ECO:0000256" key="3">
    <source>
        <dbReference type="ARBA" id="ARBA00008085"/>
    </source>
</evidence>
<dbReference type="InterPro" id="IPR001474">
    <property type="entry name" value="GTP_CycHdrlase_I"/>
</dbReference>
<gene>
    <name evidence="8" type="primary">folE</name>
    <name evidence="11" type="ORF">CCC_00520</name>
</gene>
<organism evidence="11 12">
    <name type="scientific">Paramagnetospirillum magnetotacticum MS-1</name>
    <dbReference type="NCBI Taxonomy" id="272627"/>
    <lineage>
        <taxon>Bacteria</taxon>
        <taxon>Pseudomonadati</taxon>
        <taxon>Pseudomonadota</taxon>
        <taxon>Alphaproteobacteria</taxon>
        <taxon>Rhodospirillales</taxon>
        <taxon>Magnetospirillaceae</taxon>
        <taxon>Paramagnetospirillum</taxon>
    </lineage>
</organism>
<comment type="subunit">
    <text evidence="4">Toroid-shaped homodecamer, composed of two pentamers of five dimers.</text>
</comment>
<dbReference type="GO" id="GO:0006730">
    <property type="term" value="P:one-carbon metabolic process"/>
    <property type="evidence" value="ECO:0007669"/>
    <property type="project" value="UniProtKB-UniRule"/>
</dbReference>
<keyword evidence="5 8" id="KW-0554">One-carbon metabolism</keyword>
<name>A0A0C2YCJ5_PARME</name>
<dbReference type="PROSITE" id="PS00860">
    <property type="entry name" value="GTP_CYCLOHYDROL_1_2"/>
    <property type="match status" value="1"/>
</dbReference>
<keyword evidence="8" id="KW-0547">Nucleotide-binding</keyword>
<dbReference type="InterPro" id="IPR043133">
    <property type="entry name" value="GTP-CH-I_C/QueF"/>
</dbReference>
<dbReference type="GO" id="GO:0005737">
    <property type="term" value="C:cytoplasm"/>
    <property type="evidence" value="ECO:0007669"/>
    <property type="project" value="TreeGrafter"/>
</dbReference>
<keyword evidence="8" id="KW-0862">Zinc</keyword>
<feature type="binding site" evidence="8">
    <location>
        <position position="184"/>
    </location>
    <ligand>
        <name>Zn(2+)</name>
        <dbReference type="ChEBI" id="CHEBI:29105"/>
    </ligand>
</feature>
<dbReference type="Pfam" id="PF01227">
    <property type="entry name" value="GTP_cyclohydroI"/>
    <property type="match status" value="1"/>
</dbReference>
<dbReference type="HAMAP" id="MF_00223">
    <property type="entry name" value="FolE"/>
    <property type="match status" value="1"/>
</dbReference>
<dbReference type="NCBIfam" id="NF006825">
    <property type="entry name" value="PRK09347.1-2"/>
    <property type="match status" value="1"/>
</dbReference>
<comment type="similarity">
    <text evidence="3 8">Belongs to the GTP cyclohydrolase I family.</text>
</comment>
<comment type="caution">
    <text evidence="11">The sequence shown here is derived from an EMBL/GenBank/DDBJ whole genome shotgun (WGS) entry which is preliminary data.</text>
</comment>
<comment type="pathway">
    <text evidence="2 8">Cofactor biosynthesis; 7,8-dihydroneopterin triphosphate biosynthesis; 7,8-dihydroneopterin triphosphate from GTP: step 1/1.</text>
</comment>
<comment type="catalytic activity">
    <reaction evidence="1 8">
        <text>GTP + H2O = 7,8-dihydroneopterin 3'-triphosphate + formate + H(+)</text>
        <dbReference type="Rhea" id="RHEA:17473"/>
        <dbReference type="ChEBI" id="CHEBI:15377"/>
        <dbReference type="ChEBI" id="CHEBI:15378"/>
        <dbReference type="ChEBI" id="CHEBI:15740"/>
        <dbReference type="ChEBI" id="CHEBI:37565"/>
        <dbReference type="ChEBI" id="CHEBI:58462"/>
        <dbReference type="EC" id="3.5.4.16"/>
    </reaction>
</comment>
<dbReference type="Proteomes" id="UP000031971">
    <property type="component" value="Unassembled WGS sequence"/>
</dbReference>
<sequence length="231" mass="25917">MPDRDQSERNAAVSNDSASLTLPKELLPAQAHRLAKPSREEAEEAVRTLLRWAGDDPDREGLVGTPDRVVRAYEEFFSGYDLDPTEILHRTFEETDGYDEMVLLRDIRLESHCEHHVVPIIGKAHVAYLPNRRVVGISKLARVVEIYARRLQIQEKLTAQIANTINDVLQPKGVAVVIEAAHQCMTTRGIHKPGVTMVTSRMLGAFRDDPATRREFMALIHNQHSGGLSNV</sequence>